<keyword evidence="2" id="KW-0012">Acyltransferase</keyword>
<evidence type="ECO:0000313" key="5">
    <source>
        <dbReference type="Proteomes" id="UP000646365"/>
    </source>
</evidence>
<dbReference type="PROSITE" id="PS51186">
    <property type="entry name" value="GNAT"/>
    <property type="match status" value="1"/>
</dbReference>
<dbReference type="EMBL" id="BMJQ01000023">
    <property type="protein sequence ID" value="GGF45923.1"/>
    <property type="molecule type" value="Genomic_DNA"/>
</dbReference>
<keyword evidence="1" id="KW-0808">Transferase</keyword>
<accession>A0A8J2Z077</accession>
<dbReference type="PANTHER" id="PTHR43877">
    <property type="entry name" value="AMINOALKYLPHOSPHONATE N-ACETYLTRANSFERASE-RELATED-RELATED"/>
    <property type="match status" value="1"/>
</dbReference>
<dbReference type="RefSeq" id="WP_189051928.1">
    <property type="nucleotide sequence ID" value="NZ_BMJQ01000023.1"/>
</dbReference>
<dbReference type="Proteomes" id="UP000646365">
    <property type="component" value="Unassembled WGS sequence"/>
</dbReference>
<keyword evidence="5" id="KW-1185">Reference proteome</keyword>
<dbReference type="InterPro" id="IPR016181">
    <property type="entry name" value="Acyl_CoA_acyltransferase"/>
</dbReference>
<dbReference type="GO" id="GO:0016747">
    <property type="term" value="F:acyltransferase activity, transferring groups other than amino-acyl groups"/>
    <property type="evidence" value="ECO:0007669"/>
    <property type="project" value="InterPro"/>
</dbReference>
<evidence type="ECO:0000256" key="2">
    <source>
        <dbReference type="ARBA" id="ARBA00023315"/>
    </source>
</evidence>
<gene>
    <name evidence="4" type="ORF">GCM10011611_60480</name>
</gene>
<sequence length="171" mass="18458">MTQSFATRFITEEDGRPLRWTYLRPGMPRGGSVYDQAADAFHVGVFALVSSAPGSSEGETLVGSASLLLEDQAGGVTPGVWRLRGMITHPDWRGRAVGSQALAFALDELDRRGASLVWCDGRTTALAFYRRHGFEPVGAEFETPGTGPHYRLVRPLGCTPSPQVGAPEEPK</sequence>
<name>A0A8J2Z077_9PROT</name>
<feature type="domain" description="N-acetyltransferase" evidence="3">
    <location>
        <begin position="5"/>
        <end position="157"/>
    </location>
</feature>
<organism evidence="4 5">
    <name type="scientific">Aliidongia dinghuensis</name>
    <dbReference type="NCBI Taxonomy" id="1867774"/>
    <lineage>
        <taxon>Bacteria</taxon>
        <taxon>Pseudomonadati</taxon>
        <taxon>Pseudomonadota</taxon>
        <taxon>Alphaproteobacteria</taxon>
        <taxon>Rhodospirillales</taxon>
        <taxon>Dongiaceae</taxon>
        <taxon>Aliidongia</taxon>
    </lineage>
</organism>
<dbReference type="PANTHER" id="PTHR43877:SF1">
    <property type="entry name" value="ACETYLTRANSFERASE"/>
    <property type="match status" value="1"/>
</dbReference>
<comment type="caution">
    <text evidence="4">The sequence shown here is derived from an EMBL/GenBank/DDBJ whole genome shotgun (WGS) entry which is preliminary data.</text>
</comment>
<dbReference type="SUPFAM" id="SSF55729">
    <property type="entry name" value="Acyl-CoA N-acyltransferases (Nat)"/>
    <property type="match status" value="1"/>
</dbReference>
<reference evidence="4" key="2">
    <citation type="submission" date="2020-09" db="EMBL/GenBank/DDBJ databases">
        <authorList>
            <person name="Sun Q."/>
            <person name="Zhou Y."/>
        </authorList>
    </citation>
    <scope>NUCLEOTIDE SEQUENCE</scope>
    <source>
        <strain evidence="4">CGMCC 1.15725</strain>
    </source>
</reference>
<dbReference type="InterPro" id="IPR050832">
    <property type="entry name" value="Bact_Acetyltransf"/>
</dbReference>
<dbReference type="InterPro" id="IPR000182">
    <property type="entry name" value="GNAT_dom"/>
</dbReference>
<evidence type="ECO:0000259" key="3">
    <source>
        <dbReference type="PROSITE" id="PS51186"/>
    </source>
</evidence>
<evidence type="ECO:0000256" key="1">
    <source>
        <dbReference type="ARBA" id="ARBA00022679"/>
    </source>
</evidence>
<reference evidence="4" key="1">
    <citation type="journal article" date="2014" name="Int. J. Syst. Evol. Microbiol.">
        <title>Complete genome sequence of Corynebacterium casei LMG S-19264T (=DSM 44701T), isolated from a smear-ripened cheese.</title>
        <authorList>
            <consortium name="US DOE Joint Genome Institute (JGI-PGF)"/>
            <person name="Walter F."/>
            <person name="Albersmeier A."/>
            <person name="Kalinowski J."/>
            <person name="Ruckert C."/>
        </authorList>
    </citation>
    <scope>NUCLEOTIDE SEQUENCE</scope>
    <source>
        <strain evidence="4">CGMCC 1.15725</strain>
    </source>
</reference>
<dbReference type="CDD" id="cd04301">
    <property type="entry name" value="NAT_SF"/>
    <property type="match status" value="1"/>
</dbReference>
<dbReference type="AlphaFoldDB" id="A0A8J2Z077"/>
<evidence type="ECO:0000313" key="4">
    <source>
        <dbReference type="EMBL" id="GGF45923.1"/>
    </source>
</evidence>
<dbReference type="Gene3D" id="3.40.630.30">
    <property type="match status" value="1"/>
</dbReference>
<protein>
    <submittedName>
        <fullName evidence="4">N-acetyltransferase</fullName>
    </submittedName>
</protein>
<dbReference type="Pfam" id="PF00583">
    <property type="entry name" value="Acetyltransf_1"/>
    <property type="match status" value="1"/>
</dbReference>
<proteinExistence type="predicted"/>